<organism evidence="1 2">
    <name type="scientific">Mucuna pruriens</name>
    <name type="common">Velvet bean</name>
    <name type="synonym">Dolichos pruriens</name>
    <dbReference type="NCBI Taxonomy" id="157652"/>
    <lineage>
        <taxon>Eukaryota</taxon>
        <taxon>Viridiplantae</taxon>
        <taxon>Streptophyta</taxon>
        <taxon>Embryophyta</taxon>
        <taxon>Tracheophyta</taxon>
        <taxon>Spermatophyta</taxon>
        <taxon>Magnoliopsida</taxon>
        <taxon>eudicotyledons</taxon>
        <taxon>Gunneridae</taxon>
        <taxon>Pentapetalae</taxon>
        <taxon>rosids</taxon>
        <taxon>fabids</taxon>
        <taxon>Fabales</taxon>
        <taxon>Fabaceae</taxon>
        <taxon>Papilionoideae</taxon>
        <taxon>50 kb inversion clade</taxon>
        <taxon>NPAAA clade</taxon>
        <taxon>indigoferoid/millettioid clade</taxon>
        <taxon>Phaseoleae</taxon>
        <taxon>Mucuna</taxon>
    </lineage>
</organism>
<evidence type="ECO:0000313" key="2">
    <source>
        <dbReference type="Proteomes" id="UP000257109"/>
    </source>
</evidence>
<keyword evidence="2" id="KW-1185">Reference proteome</keyword>
<name>A0A371EZ56_MUCPR</name>
<gene>
    <name evidence="1" type="ORF">CR513_49327</name>
</gene>
<proteinExistence type="predicted"/>
<protein>
    <submittedName>
        <fullName evidence="1">Uncharacterized protein</fullName>
    </submittedName>
</protein>
<dbReference type="Proteomes" id="UP000257109">
    <property type="component" value="Unassembled WGS sequence"/>
</dbReference>
<evidence type="ECO:0000313" key="1">
    <source>
        <dbReference type="EMBL" id="RDX71342.1"/>
    </source>
</evidence>
<comment type="caution">
    <text evidence="1">The sequence shown here is derived from an EMBL/GenBank/DDBJ whole genome shotgun (WGS) entry which is preliminary data.</text>
</comment>
<accession>A0A371EZ56</accession>
<feature type="non-terminal residue" evidence="1">
    <location>
        <position position="1"/>
    </location>
</feature>
<dbReference type="AlphaFoldDB" id="A0A371EZ56"/>
<dbReference type="EMBL" id="QJKJ01011371">
    <property type="protein sequence ID" value="RDX71342.1"/>
    <property type="molecule type" value="Genomic_DNA"/>
</dbReference>
<reference evidence="1" key="1">
    <citation type="submission" date="2018-05" db="EMBL/GenBank/DDBJ databases">
        <title>Draft genome of Mucuna pruriens seed.</title>
        <authorList>
            <person name="Nnadi N.E."/>
            <person name="Vos R."/>
            <person name="Hasami M.H."/>
            <person name="Devisetty U.K."/>
            <person name="Aguiy J.C."/>
        </authorList>
    </citation>
    <scope>NUCLEOTIDE SEQUENCE [LARGE SCALE GENOMIC DNA]</scope>
    <source>
        <strain evidence="1">JCA_2017</strain>
    </source>
</reference>
<sequence>MIFKLAVLVSSIVPVADRHYCLPLHGRTLSLAHLWTITAGHSLPPAPICFNPAYIDISKHRSCTSTVVEGYDSHLELLISLATLCFKSNYNMSEGCFNQMVQLMDHVDNA</sequence>